<proteinExistence type="predicted"/>
<evidence type="ECO:0000313" key="2">
    <source>
        <dbReference type="Proteomes" id="UP000182658"/>
    </source>
</evidence>
<sequence length="305" mass="34801">MADSPPLRFGIEIEAIFDPHYKEPGILRADFASRLVEGYEDMCSGFGDRNFRTLKWEVIYDDSLRGHGKFGPYAFEVVSPILPLDSDGAWCQQIREIFNHIKAQCKITTNETCGFHVHLSPGSGQPWSLEELRSISFAIIYFDEAILALLPQHRRNNDHLLSNFADNDKFKFFDKENRTLEDKDDDCMFAWNFGNIAGFKDTTKMTIEWRQLPGVTNSDECLGWTELALEFVQAARGWENIGVELAGQYSPDVDGLNKFVRDRGGYPARQMARMDEIFKGKSGQVKVVDELERVDYPGAYPDETV</sequence>
<dbReference type="PANTHER" id="PTHR36847:SF1">
    <property type="entry name" value="AMIDOLIGASE ENZYME"/>
    <property type="match status" value="1"/>
</dbReference>
<dbReference type="EMBL" id="KV875101">
    <property type="protein sequence ID" value="OIW25945.1"/>
    <property type="molecule type" value="Genomic_DNA"/>
</dbReference>
<keyword evidence="2" id="KW-1185">Reference proteome</keyword>
<evidence type="ECO:0000313" key="1">
    <source>
        <dbReference type="EMBL" id="OIW25945.1"/>
    </source>
</evidence>
<dbReference type="InParanoid" id="A0A1J7IXZ3"/>
<dbReference type="PANTHER" id="PTHR36847">
    <property type="entry name" value="AMIDOLIGASE ENZYME"/>
    <property type="match status" value="1"/>
</dbReference>
<dbReference type="Pfam" id="PF12224">
    <property type="entry name" value="Amidoligase_2"/>
    <property type="match status" value="1"/>
</dbReference>
<accession>A0A1J7IXZ3</accession>
<protein>
    <recommendedName>
        <fullName evidence="3">Amidoligase enzyme</fullName>
    </recommendedName>
</protein>
<dbReference type="OrthoDB" id="5291055at2759"/>
<dbReference type="InterPro" id="IPR022025">
    <property type="entry name" value="Amidoligase_2"/>
</dbReference>
<gene>
    <name evidence="1" type="ORF">CONLIGDRAFT_647676</name>
</gene>
<name>A0A1J7IXZ3_9PEZI</name>
<dbReference type="STRING" id="1408157.A0A1J7IXZ3"/>
<dbReference type="Proteomes" id="UP000182658">
    <property type="component" value="Unassembled WGS sequence"/>
</dbReference>
<dbReference type="AlphaFoldDB" id="A0A1J7IXZ3"/>
<organism evidence="1 2">
    <name type="scientific">Coniochaeta ligniaria NRRL 30616</name>
    <dbReference type="NCBI Taxonomy" id="1408157"/>
    <lineage>
        <taxon>Eukaryota</taxon>
        <taxon>Fungi</taxon>
        <taxon>Dikarya</taxon>
        <taxon>Ascomycota</taxon>
        <taxon>Pezizomycotina</taxon>
        <taxon>Sordariomycetes</taxon>
        <taxon>Sordariomycetidae</taxon>
        <taxon>Coniochaetales</taxon>
        <taxon>Coniochaetaceae</taxon>
        <taxon>Coniochaeta</taxon>
    </lineage>
</organism>
<reference evidence="1 2" key="1">
    <citation type="submission" date="2016-10" db="EMBL/GenBank/DDBJ databases">
        <title>Draft genome sequence of Coniochaeta ligniaria NRRL30616, a lignocellulolytic fungus for bioabatement of inhibitors in plant biomass hydrolysates.</title>
        <authorList>
            <consortium name="DOE Joint Genome Institute"/>
            <person name="Jimenez D.J."/>
            <person name="Hector R.E."/>
            <person name="Riley R."/>
            <person name="Sun H."/>
            <person name="Grigoriev I.V."/>
            <person name="Van Elsas J.D."/>
            <person name="Nichols N.N."/>
        </authorList>
    </citation>
    <scope>NUCLEOTIDE SEQUENCE [LARGE SCALE GENOMIC DNA]</scope>
    <source>
        <strain evidence="1 2">NRRL 30616</strain>
    </source>
</reference>
<evidence type="ECO:0008006" key="3">
    <source>
        <dbReference type="Google" id="ProtNLM"/>
    </source>
</evidence>